<comment type="caution">
    <text evidence="10">Lacks conserved residue(s) required for the propagation of feature annotation.</text>
</comment>
<name>A0A385H508_9HEMI</name>
<dbReference type="GO" id="GO:0005886">
    <property type="term" value="C:plasma membrane"/>
    <property type="evidence" value="ECO:0007669"/>
    <property type="project" value="UniProtKB-SubCell"/>
</dbReference>
<evidence type="ECO:0000256" key="2">
    <source>
        <dbReference type="ARBA" id="ARBA00022475"/>
    </source>
</evidence>
<dbReference type="EMBL" id="MG204649">
    <property type="protein sequence ID" value="AXX83015.1"/>
    <property type="molecule type" value="mRNA"/>
</dbReference>
<protein>
    <recommendedName>
        <fullName evidence="10">Odorant receptor</fullName>
    </recommendedName>
</protein>
<feature type="transmembrane region" description="Helical" evidence="10">
    <location>
        <begin position="79"/>
        <end position="96"/>
    </location>
</feature>
<dbReference type="GO" id="GO:0005549">
    <property type="term" value="F:odorant binding"/>
    <property type="evidence" value="ECO:0007669"/>
    <property type="project" value="InterPro"/>
</dbReference>
<keyword evidence="5 10" id="KW-0552">Olfaction</keyword>
<feature type="transmembrane region" description="Helical" evidence="10">
    <location>
        <begin position="139"/>
        <end position="165"/>
    </location>
</feature>
<proteinExistence type="evidence at transcript level"/>
<keyword evidence="8 10" id="KW-0675">Receptor</keyword>
<reference evidence="11" key="1">
    <citation type="submission" date="2017-10" db="EMBL/GenBank/DDBJ databases">
        <authorList>
            <person name="Banno H."/>
            <person name="Chua N.-H."/>
        </authorList>
    </citation>
    <scope>NUCLEOTIDE SEQUENCE</scope>
</reference>
<dbReference type="InterPro" id="IPR004117">
    <property type="entry name" value="7tm6_olfct_rcpt"/>
</dbReference>
<evidence type="ECO:0000256" key="8">
    <source>
        <dbReference type="ARBA" id="ARBA00023170"/>
    </source>
</evidence>
<feature type="transmembrane region" description="Helical" evidence="10">
    <location>
        <begin position="299"/>
        <end position="323"/>
    </location>
</feature>
<comment type="subcellular location">
    <subcellularLocation>
        <location evidence="1 10">Cell membrane</location>
        <topology evidence="1 10">Multi-pass membrane protein</topology>
    </subcellularLocation>
</comment>
<organism evidence="11">
    <name type="scientific">Yemma signatus</name>
    <dbReference type="NCBI Taxonomy" id="300820"/>
    <lineage>
        <taxon>Eukaryota</taxon>
        <taxon>Metazoa</taxon>
        <taxon>Ecdysozoa</taxon>
        <taxon>Arthropoda</taxon>
        <taxon>Hexapoda</taxon>
        <taxon>Insecta</taxon>
        <taxon>Pterygota</taxon>
        <taxon>Neoptera</taxon>
        <taxon>Paraneoptera</taxon>
        <taxon>Hemiptera</taxon>
        <taxon>Heteroptera</taxon>
        <taxon>Panheteroptera</taxon>
        <taxon>Pentatomomorpha</taxon>
        <taxon>Lygaeoidea</taxon>
        <taxon>Berytidae</taxon>
        <taxon>Yemma</taxon>
    </lineage>
</organism>
<evidence type="ECO:0000256" key="1">
    <source>
        <dbReference type="ARBA" id="ARBA00004651"/>
    </source>
</evidence>
<keyword evidence="4 10" id="KW-0812">Transmembrane</keyword>
<evidence type="ECO:0000256" key="5">
    <source>
        <dbReference type="ARBA" id="ARBA00022725"/>
    </source>
</evidence>
<evidence type="ECO:0000256" key="6">
    <source>
        <dbReference type="ARBA" id="ARBA00022989"/>
    </source>
</evidence>
<dbReference type="PANTHER" id="PTHR21137">
    <property type="entry name" value="ODORANT RECEPTOR"/>
    <property type="match status" value="1"/>
</dbReference>
<evidence type="ECO:0000256" key="7">
    <source>
        <dbReference type="ARBA" id="ARBA00023136"/>
    </source>
</evidence>
<keyword evidence="3 10" id="KW-0716">Sensory transduction</keyword>
<keyword evidence="7 10" id="KW-0472">Membrane</keyword>
<evidence type="ECO:0000313" key="11">
    <source>
        <dbReference type="EMBL" id="AXX83015.1"/>
    </source>
</evidence>
<evidence type="ECO:0000256" key="10">
    <source>
        <dbReference type="RuleBase" id="RU351113"/>
    </source>
</evidence>
<evidence type="ECO:0000256" key="9">
    <source>
        <dbReference type="ARBA" id="ARBA00023224"/>
    </source>
</evidence>
<keyword evidence="6 10" id="KW-1133">Transmembrane helix</keyword>
<dbReference type="PANTHER" id="PTHR21137:SF35">
    <property type="entry name" value="ODORANT RECEPTOR 19A-RELATED"/>
    <property type="match status" value="1"/>
</dbReference>
<dbReference type="GO" id="GO:0004984">
    <property type="term" value="F:olfactory receptor activity"/>
    <property type="evidence" value="ECO:0007669"/>
    <property type="project" value="InterPro"/>
</dbReference>
<keyword evidence="2" id="KW-1003">Cell membrane</keyword>
<feature type="transmembrane region" description="Helical" evidence="10">
    <location>
        <begin position="39"/>
        <end position="59"/>
    </location>
</feature>
<gene>
    <name evidence="11" type="primary">OR14</name>
</gene>
<evidence type="ECO:0000256" key="4">
    <source>
        <dbReference type="ARBA" id="ARBA00022692"/>
    </source>
</evidence>
<accession>A0A385H508</accession>
<feature type="transmembrane region" description="Helical" evidence="10">
    <location>
        <begin position="194"/>
        <end position="213"/>
    </location>
</feature>
<dbReference type="Pfam" id="PF02949">
    <property type="entry name" value="7tm_6"/>
    <property type="match status" value="1"/>
</dbReference>
<sequence>MELHNARKKHVNPDSIYDFYKERFFTNIFGFYIILKKPYILYLIHKCFFVCAAFLYIFGVSSGIYTMVFIAKNKSEQVNAFYGMGLMGVAIGLQLTKNATNDSLNSALDHIREGVYQYNEVFQDEIVKLKLKRIERIKFIITFVGNGNYFCWFSSTLIPLIQVILSGFESIKDEDLNPFLPVHLYVPFDTTNTMGYAIAFVSYAFIIFTMYATFASHAQIYISCSLQLAMELEVLNFALKNMQKRAYLRFKKEDYKLDHPSTSNLYENPDFQHCINLCLRENLLHHHAILRYRDTVTPYVQTTVAFVLFFFSCLMAAGILMILENSRPQFTLLTDIFGFFPLCWVGQEVMNESGETKNALFDTPWPDFNEDTKALLKTFMTNVQKPIILRARALDIKLCLETFGDMVTLGYKITNLMR</sequence>
<dbReference type="AlphaFoldDB" id="A0A385H508"/>
<dbReference type="GO" id="GO:0007165">
    <property type="term" value="P:signal transduction"/>
    <property type="evidence" value="ECO:0007669"/>
    <property type="project" value="UniProtKB-KW"/>
</dbReference>
<evidence type="ECO:0000256" key="3">
    <source>
        <dbReference type="ARBA" id="ARBA00022606"/>
    </source>
</evidence>
<keyword evidence="9 10" id="KW-0807">Transducer</keyword>
<comment type="similarity">
    <text evidence="10">Belongs to the insect chemoreceptor superfamily. Heteromeric odorant receptor channel (TC 1.A.69) family.</text>
</comment>